<sequence>MNCVSGSDHDLRIPSWALTCNNWKLYISMKPSSWSSFQLL</sequence>
<proteinExistence type="predicted"/>
<evidence type="ECO:0000313" key="1">
    <source>
        <dbReference type="EMBL" id="MBX42610.1"/>
    </source>
</evidence>
<protein>
    <submittedName>
        <fullName evidence="1">Uncharacterized protein</fullName>
    </submittedName>
</protein>
<organism evidence="1">
    <name type="scientific">Rhizophora mucronata</name>
    <name type="common">Asiatic mangrove</name>
    <dbReference type="NCBI Taxonomy" id="61149"/>
    <lineage>
        <taxon>Eukaryota</taxon>
        <taxon>Viridiplantae</taxon>
        <taxon>Streptophyta</taxon>
        <taxon>Embryophyta</taxon>
        <taxon>Tracheophyta</taxon>
        <taxon>Spermatophyta</taxon>
        <taxon>Magnoliopsida</taxon>
        <taxon>eudicotyledons</taxon>
        <taxon>Gunneridae</taxon>
        <taxon>Pentapetalae</taxon>
        <taxon>rosids</taxon>
        <taxon>fabids</taxon>
        <taxon>Malpighiales</taxon>
        <taxon>Rhizophoraceae</taxon>
        <taxon>Rhizophora</taxon>
    </lineage>
</organism>
<accession>A0A2P2NJM0</accession>
<dbReference type="AlphaFoldDB" id="A0A2P2NJM0"/>
<reference evidence="1" key="1">
    <citation type="submission" date="2018-02" db="EMBL/GenBank/DDBJ databases">
        <title>Rhizophora mucronata_Transcriptome.</title>
        <authorList>
            <person name="Meera S.P."/>
            <person name="Sreeshan A."/>
            <person name="Augustine A."/>
        </authorList>
    </citation>
    <scope>NUCLEOTIDE SEQUENCE</scope>
    <source>
        <tissue evidence="1">Leaf</tissue>
    </source>
</reference>
<dbReference type="EMBL" id="GGEC01062126">
    <property type="protein sequence ID" value="MBX42610.1"/>
    <property type="molecule type" value="Transcribed_RNA"/>
</dbReference>
<name>A0A2P2NJM0_RHIMU</name>